<sequence length="445" mass="50168">MPNTPSLLLIGFTETNANVIQIFLEMTFKNIQVNRIIRNLGQTTFELPTLSDKEQQSDVFIIDFEGVGLDLVDNKPPKKLKSYTNNKPILFITRQNEILLDTFANYEFLTIPYTRQQMTDCIKVMLDLPKFAPTNHDINNDSANIKNVKNVKNALNILPKNPNKAVQDLINESFAGTKIANSRSFTNSNLSTTQKSPNLNNSLSKTSGNVDEINQVFALLSDIFTDIAERPLFSFAKKLQSLTEFSRVTINGYQMYINPIDKSVISDNLERIGDGFVVGIGLKEENLLFQVLDINHFRQRTANLLELGAKQYSLTQVIWFIGLELMQVRRNNYGESHCLQIQATFMPNFAGINFVPNYVVPLIASCLGRPRTLLDFNTLFPQLTNAQVNQVLLLLIMSNAVNNEVLLNSYNKSTQNTSQNLVKAVDNPINTGIQKANKTGFWPDC</sequence>
<accession>L2F6P1</accession>
<gene>
    <name evidence="1" type="ORF">MOMA_06066</name>
</gene>
<dbReference type="Proteomes" id="UP000023795">
    <property type="component" value="Unassembled WGS sequence"/>
</dbReference>
<dbReference type="AlphaFoldDB" id="L2F6P1"/>
<dbReference type="OrthoDB" id="6646183at2"/>
<protein>
    <submittedName>
        <fullName evidence="1">Uncharacterized protein</fullName>
    </submittedName>
</protein>
<dbReference type="EMBL" id="ANIN01000002">
    <property type="protein sequence ID" value="ELA08103.1"/>
    <property type="molecule type" value="Genomic_DNA"/>
</dbReference>
<organism evidence="1 2">
    <name type="scientific">Moraxella macacae 0408225</name>
    <dbReference type="NCBI Taxonomy" id="1230338"/>
    <lineage>
        <taxon>Bacteria</taxon>
        <taxon>Pseudomonadati</taxon>
        <taxon>Pseudomonadota</taxon>
        <taxon>Gammaproteobacteria</taxon>
        <taxon>Moraxellales</taxon>
        <taxon>Moraxellaceae</taxon>
        <taxon>Moraxella</taxon>
    </lineage>
</organism>
<dbReference type="RefSeq" id="WP_009501615.1">
    <property type="nucleotide sequence ID" value="NZ_ANIN01000002.1"/>
</dbReference>
<name>L2F6P1_9GAMM</name>
<keyword evidence="2" id="KW-1185">Reference proteome</keyword>
<proteinExistence type="predicted"/>
<dbReference type="PATRIC" id="fig|1230338.3.peg.1292"/>
<reference evidence="1 2" key="1">
    <citation type="journal article" date="2013" name="Genome Announc.">
        <title>Genome Sequence of Moraxella macacae 0408225, a Novel Bacterial Species Isolated from a Cynomolgus Macaque with Epistaxis.</title>
        <authorList>
            <person name="Ladner J.T."/>
            <person name="Whitehouse C.A."/>
            <person name="Koroleva G.I."/>
            <person name="Palacios G.F."/>
        </authorList>
    </citation>
    <scope>NUCLEOTIDE SEQUENCE [LARGE SCALE GENOMIC DNA]</scope>
    <source>
        <strain evidence="1 2">0408225</strain>
    </source>
</reference>
<evidence type="ECO:0000313" key="2">
    <source>
        <dbReference type="Proteomes" id="UP000023795"/>
    </source>
</evidence>
<evidence type="ECO:0000313" key="1">
    <source>
        <dbReference type="EMBL" id="ELA08103.1"/>
    </source>
</evidence>
<dbReference type="STRING" id="1230338.MOMA_06066"/>
<comment type="caution">
    <text evidence="1">The sequence shown here is derived from an EMBL/GenBank/DDBJ whole genome shotgun (WGS) entry which is preliminary data.</text>
</comment>